<name>A0RVW2_CENSY</name>
<dbReference type="HOGENOM" id="CLU_228406_0_0_2"/>
<dbReference type="InterPro" id="IPR011044">
    <property type="entry name" value="Quino_amine_DH_bsu"/>
</dbReference>
<proteinExistence type="predicted"/>
<dbReference type="InterPro" id="IPR015943">
    <property type="entry name" value="WD40/YVTN_repeat-like_dom_sf"/>
</dbReference>
<organism evidence="2 3">
    <name type="scientific">Cenarchaeum symbiosum (strain A)</name>
    <dbReference type="NCBI Taxonomy" id="414004"/>
    <lineage>
        <taxon>Archaea</taxon>
        <taxon>Nitrososphaerota</taxon>
        <taxon>Candidatus Cenarchaeales</taxon>
        <taxon>Candidatus Cenarchaeaceae</taxon>
        <taxon>Candidatus Cenarchaeum</taxon>
    </lineage>
</organism>
<evidence type="ECO:0000256" key="1">
    <source>
        <dbReference type="SAM" id="MobiDB-lite"/>
    </source>
</evidence>
<dbReference type="PANTHER" id="PTHR47197:SF3">
    <property type="entry name" value="DIHYDRO-HEME D1 DEHYDROGENASE"/>
    <property type="match status" value="1"/>
</dbReference>
<dbReference type="InterPro" id="IPR051200">
    <property type="entry name" value="Host-pathogen_enzymatic-act"/>
</dbReference>
<dbReference type="InterPro" id="IPR019405">
    <property type="entry name" value="Lactonase_7-beta_prop"/>
</dbReference>
<dbReference type="Gene3D" id="2.130.10.10">
    <property type="entry name" value="YVTN repeat-like/Quinoprotein amine dehydrogenase"/>
    <property type="match status" value="6"/>
</dbReference>
<dbReference type="SUPFAM" id="SSF50956">
    <property type="entry name" value="Thermostable phytase (3-phytase)"/>
    <property type="match status" value="1"/>
</dbReference>
<accession>A0RVW2</accession>
<dbReference type="STRING" id="414004.CENSYa_0846"/>
<dbReference type="EnsemblBacteria" id="ABK77479">
    <property type="protein sequence ID" value="ABK77479"/>
    <property type="gene ID" value="CENSYa_0846"/>
</dbReference>
<dbReference type="SUPFAM" id="SSF75011">
    <property type="entry name" value="3-carboxy-cis,cis-mucoante lactonizing enzyme"/>
    <property type="match status" value="3"/>
</dbReference>
<dbReference type="Pfam" id="PF10282">
    <property type="entry name" value="Lactonase"/>
    <property type="match status" value="1"/>
</dbReference>
<dbReference type="EMBL" id="DP000238">
    <property type="protein sequence ID" value="ABK77479.1"/>
    <property type="molecule type" value="Genomic_DNA"/>
</dbReference>
<feature type="compositionally biased region" description="Basic and acidic residues" evidence="1">
    <location>
        <begin position="2361"/>
        <end position="2378"/>
    </location>
</feature>
<gene>
    <name evidence="2" type="ordered locus">CENSYa_0846</name>
</gene>
<keyword evidence="3" id="KW-1185">Reference proteome</keyword>
<protein>
    <submittedName>
        <fullName evidence="2">Uncharacterized protein</fullName>
    </submittedName>
</protein>
<dbReference type="SUPFAM" id="SSF50969">
    <property type="entry name" value="YVTN repeat-like/Quinoprotein amine dehydrogenase"/>
    <property type="match status" value="1"/>
</dbReference>
<dbReference type="Proteomes" id="UP000000758">
    <property type="component" value="Chromosome"/>
</dbReference>
<evidence type="ECO:0000313" key="2">
    <source>
        <dbReference type="EMBL" id="ABK77479.1"/>
    </source>
</evidence>
<dbReference type="KEGG" id="csy:CENSYa_0846"/>
<feature type="region of interest" description="Disordered" evidence="1">
    <location>
        <begin position="2331"/>
        <end position="2413"/>
    </location>
</feature>
<evidence type="ECO:0000313" key="3">
    <source>
        <dbReference type="Proteomes" id="UP000000758"/>
    </source>
</evidence>
<sequence>MDWIMRRSSADRARIMRGTALIAALFMAVTFAMAPAHAQQLVSATLSDDGILEIIFDAPVNASSLTHNRITVTDGMTIQSGTRMSGGDLDTDVTGDRLRYILNDNRLNTISGYSNPILRIDPSGLGPGVPEAYGLPSQDYAYPYILDRGSFTPTEGSPQGLAISPDGTLLFVVGSQRDEVLRYELDPPYDTTSASLNGSYDISSEEGGSRGIAFSADGTRMFIIGDNNRVYQYSLSTPFSFDGTVSFELNYNVVSQDNQMSGIDFALEGRRMYLAGDGSNNIYQYNVFNPYNLDITEQSFFVRHTGTFSVGDEDAGPRGVSVAADGRSMLVLGQTNDKVYRYDMHVPNDITTSTYAGSLDISDQGNNVRGLATSTDGRNIFVSNTDGSGSVHRYDLGSPYDMPEGVGASILNITGENNSPTGVAFSNDGLRMFTVEAQTDMIHEYTMTSPYNTASATLTKSAPAFVLADGTPGFTGTDASPSDVRPVTGDAPQDIEFNSHGRKMYILGAQTARVYQYTLTPDYNIAGATLDDTYNVSQENGGPSAQFGRERTPTGMEFNPGGDIMLITGRGSNDIHQYNLDNPYDLSRRTTADSNRINNIGTFPTGLAYSEDGHRLFVSERDSGTVQRYDLPTPYMLNGARYVDSRAILDDDPQIHDVAFSFDGRRMFAVGAQNDNVYTYNLTAPFDITTTGEGQRLRFSGDNLVADVSFGDSGRELFVLEAESETVLRYSLEIPYELATAIPQSSSPALGDASLRALEFSPNGTLMFVSGWVNLRVDAYSMSTPFDVSTAQLTGDSFDPDDAANKPADDVNRPTALRFSSDGTMLFVLDQTVRKLFQYELDSPYYIGGTPRFERSLNVVSQLSAPQGFAFSADGTSLHITGAGNDRISRYALGTAYELSTASPVGSQSIADLEDSASGLAFNRDGSRVFVSGSDSELADSEDSVYSFDLTDSVPLNTAPAAPRLLSAVLDGRELTMIFDDDIDVSSILPNRIEIREGQDAGVTLASFSVSGGTVTSVLSPDNATMVSGYADPVVRFEVGALAGVSGGIFPSFDVESLSPVLNRFAISDDPDLTFAERPGQPITGSVRSGSFITATVAPSGATFSADGTTMLFVGDSTDGSKQVDELHVCTMTSPYDITSLDCGRDVVDNLDMSETATTGVTFSPDGLNVFVSGRDGRTATDPDGAIYSYRSVHPFTIQEPSSTPEINLAGRFTLNVSGNVNNTEDVEFSTDGMRMFVLGNIGVSFGGFELAHGIVEYDLVSPYTLNGATTALGQSISLGLIDPTGMAITSDGLRMYVIDRGTGLLWWYDMPANSITGFTTRGFLDVGSLDTSLEDVMLHGNDEAIFLLGAGRDTVYGYGYGIDGHADYALGIRDKPDLGVESATFFNETGTLNVLFTDTVAGGSVDPARINVVNVTGEVVALSNAEMPTLAGRTLSFELGTSRNFTDPVLEFGASAVRGADGGTFPSKFAFPGDPLVYEGALNVSAQVRKASGVSFTPDGTKMYVTDTGPGRSRLNQYLLSDPFNVSSAMFDHQRNMGTGSGSSFEQSEAGIPSGFVFAPGGTRMFVASADRGWIGEYFSFNPYDARRLSYSRGLDTSPQDANPTGVTLSPDASIMFVTGNETDSVYSYGVTALNAETAVHMESLDVSAQTADPTGVSIPGDGLELFVTAGGTGDIHRYSLVKPYTLDGAAYDGKFGTDEDDPQGMFFPRNGEDLYVAGPGGIHTYLLDTVGVRFVPASMLGTMHEITISEGIPIVDGAMRVPDSPMGVIHDITISEGVSIMDMGMSVIQNQSTFTITRTDSPMVSDDRMTSINTPPVGPGTPIGASDMPVVSETASSICSPVCPIILTGSDALDWIEDTIPGPDTEVLPIVRILATSNNTLEATLVHNASTTMNSSFSWRVADHNVELEINGTLVNSMARPVARNNIVITSPDVNFTSDNEIVVRFIGVTDSNGIVYGLEYNLTGPDKALIGDQPEVILIPRDNLLVIHEHTRNPLVIDDATGVEQLILHFNESIPVDGTPTMAPEIEIRGDGITVLLREGLGISGFADLSQIIVEETNTKGDIPDVRYGRSFEVGDPDADLEVEPPAEITLIGQGGSTGYRIDLAGMTNVIVACEGNVDGAFPSGVNACSLDRGNDLVIWTRDLSIHGGYTDIPGQGPGPIVTPQPRGGGGGGGGGGSVLSGTGLGYDARFEFTAGGEGVLSGSSIRIQPGNTLVIQPLLTPAGLLTVFDMEVYLTGAGGESASVYYNRLGAFFGKECLVESTQSEMTKTCDESSIISGAATPVLDGGSLESISIPLEGEFAGTVSIMLRDNQGITLATHDRDRFSLNTGGAAAPDAGVPSIDAAEPGVIPPAAGPVDEPRAEPRQNREEPRDEPAASDTMDEAGQAREIPEDQQGSESAAETAGDSGGSFLDAIADFFRSLFGMS</sequence>
<dbReference type="PANTHER" id="PTHR47197">
    <property type="entry name" value="PROTEIN NIRF"/>
    <property type="match status" value="1"/>
</dbReference>
<reference evidence="2 3" key="1">
    <citation type="journal article" date="2006" name="Proc. Natl. Acad. Sci. U.S.A.">
        <title>Genomic analysis of the uncultivated marine crenarchaeote Cenarchaeum symbiosum.</title>
        <authorList>
            <person name="Hallam S.J."/>
            <person name="Konstantinidis K.T."/>
            <person name="Putnam N."/>
            <person name="Schleper C."/>
            <person name="Watanabe Y."/>
            <person name="Sugahara J."/>
            <person name="Preston C."/>
            <person name="de la Torre J."/>
            <person name="Richardson P.M."/>
            <person name="DeLong E.F."/>
        </authorList>
    </citation>
    <scope>NUCLEOTIDE SEQUENCE [LARGE SCALE GENOMIC DNA]</scope>
    <source>
        <strain evidence="3">A</strain>
    </source>
</reference>